<dbReference type="GO" id="GO:0031623">
    <property type="term" value="P:receptor internalization"/>
    <property type="evidence" value="ECO:0007669"/>
    <property type="project" value="UniProtKB-ARBA"/>
</dbReference>
<dbReference type="VEuPathDB" id="VectorBase:ASTE010133"/>
<evidence type="ECO:0000256" key="3">
    <source>
        <dbReference type="ARBA" id="ARBA00012485"/>
    </source>
</evidence>
<dbReference type="GO" id="GO:0016567">
    <property type="term" value="P:protein ubiquitination"/>
    <property type="evidence" value="ECO:0007669"/>
    <property type="project" value="UniProtKB-UniPathway"/>
</dbReference>
<dbReference type="FunFam" id="3.90.1750.10:FF:000026">
    <property type="entry name" value="E3 ubiquitin-protein ligase HACE1"/>
    <property type="match status" value="1"/>
</dbReference>
<dbReference type="FunFam" id="2.20.70.10:FF:000084">
    <property type="entry name" value="E3 ubiquitin-protein ligase"/>
    <property type="match status" value="1"/>
</dbReference>
<dbReference type="Gene3D" id="3.90.1750.10">
    <property type="entry name" value="Hect, E3 ligase catalytic domains"/>
    <property type="match status" value="1"/>
</dbReference>
<dbReference type="InterPro" id="IPR035983">
    <property type="entry name" value="Hect_E3_ubiquitin_ligase"/>
</dbReference>
<dbReference type="InterPro" id="IPR000569">
    <property type="entry name" value="HECT_dom"/>
</dbReference>
<dbReference type="SUPFAM" id="SSF51045">
    <property type="entry name" value="WW domain"/>
    <property type="match status" value="4"/>
</dbReference>
<dbReference type="InterPro" id="IPR001202">
    <property type="entry name" value="WW_dom"/>
</dbReference>
<feature type="region of interest" description="Disordered" evidence="8">
    <location>
        <begin position="220"/>
        <end position="261"/>
    </location>
</feature>
<dbReference type="EC" id="2.3.2.26" evidence="3"/>
<dbReference type="Pfam" id="PF00632">
    <property type="entry name" value="HECT"/>
    <property type="match status" value="1"/>
</dbReference>
<dbReference type="Proteomes" id="UP000076408">
    <property type="component" value="Unassembled WGS sequence"/>
</dbReference>
<dbReference type="FunFam" id="3.30.2410.10:FF:000002">
    <property type="entry name" value="E3 ubiquitin-protein ligase HECW2"/>
    <property type="match status" value="1"/>
</dbReference>
<dbReference type="SMART" id="SM00456">
    <property type="entry name" value="WW"/>
    <property type="match status" value="4"/>
</dbReference>
<feature type="compositionally biased region" description="Low complexity" evidence="8">
    <location>
        <begin position="293"/>
        <end position="310"/>
    </location>
</feature>
<dbReference type="GO" id="GO:0005737">
    <property type="term" value="C:cytoplasm"/>
    <property type="evidence" value="ECO:0007669"/>
    <property type="project" value="UniProtKB-ARBA"/>
</dbReference>
<dbReference type="InterPro" id="IPR000008">
    <property type="entry name" value="C2_dom"/>
</dbReference>
<feature type="compositionally biased region" description="Polar residues" evidence="8">
    <location>
        <begin position="317"/>
        <end position="327"/>
    </location>
</feature>
<dbReference type="Gene3D" id="3.30.2410.10">
    <property type="entry name" value="Hect, E3 ligase catalytic domain"/>
    <property type="match status" value="1"/>
</dbReference>
<keyword evidence="5" id="KW-0677">Repeat</keyword>
<dbReference type="AlphaFoldDB" id="A0A182YFH2"/>
<keyword evidence="7" id="KW-0914">Notch signaling pathway</keyword>
<dbReference type="SUPFAM" id="SSF49562">
    <property type="entry name" value="C2 domain (Calcium/lipid-binding domain, CaLB)"/>
    <property type="match status" value="1"/>
</dbReference>
<proteinExistence type="predicted"/>
<dbReference type="PROSITE" id="PS50020">
    <property type="entry name" value="WW_DOMAIN_2"/>
    <property type="match status" value="4"/>
</dbReference>
<dbReference type="Gene3D" id="2.60.40.150">
    <property type="entry name" value="C2 domain"/>
    <property type="match status" value="1"/>
</dbReference>
<dbReference type="SUPFAM" id="SSF56204">
    <property type="entry name" value="Hect, E3 ligase catalytic domain"/>
    <property type="match status" value="1"/>
</dbReference>
<dbReference type="InterPro" id="IPR024928">
    <property type="entry name" value="E3_ub_ligase_SMURF1"/>
</dbReference>
<evidence type="ECO:0000256" key="5">
    <source>
        <dbReference type="ARBA" id="ARBA00022737"/>
    </source>
</evidence>
<evidence type="ECO:0000313" key="9">
    <source>
        <dbReference type="EnsemblMetazoa" id="ASTEI07208-PA"/>
    </source>
</evidence>
<name>A0A182YFH2_ANOST</name>
<dbReference type="GO" id="GO:0008586">
    <property type="term" value="P:imaginal disc-derived wing vein morphogenesis"/>
    <property type="evidence" value="ECO:0007669"/>
    <property type="project" value="UniProtKB-ARBA"/>
</dbReference>
<comment type="pathway">
    <text evidence="2">Protein modification; protein ubiquitination.</text>
</comment>
<accession>A0A182YFH2</accession>
<dbReference type="GO" id="GO:0045807">
    <property type="term" value="P:positive regulation of endocytosis"/>
    <property type="evidence" value="ECO:0007669"/>
    <property type="project" value="UniProtKB-ARBA"/>
</dbReference>
<evidence type="ECO:0000313" key="10">
    <source>
        <dbReference type="Proteomes" id="UP000076408"/>
    </source>
</evidence>
<dbReference type="STRING" id="30069.A0A182YFH2"/>
<dbReference type="FunFam" id="2.20.70.10:FF:000005">
    <property type="entry name" value="E3 ubiquitin-protein ligase"/>
    <property type="match status" value="1"/>
</dbReference>
<feature type="compositionally biased region" description="Low complexity" evidence="8">
    <location>
        <begin position="221"/>
        <end position="261"/>
    </location>
</feature>
<dbReference type="VEuPathDB" id="VectorBase:ASTEI07208"/>
<feature type="region of interest" description="Disordered" evidence="8">
    <location>
        <begin position="506"/>
        <end position="531"/>
    </location>
</feature>
<organism evidence="9 10">
    <name type="scientific">Anopheles stephensi</name>
    <name type="common">Indo-Pakistan malaria mosquito</name>
    <dbReference type="NCBI Taxonomy" id="30069"/>
    <lineage>
        <taxon>Eukaryota</taxon>
        <taxon>Metazoa</taxon>
        <taxon>Ecdysozoa</taxon>
        <taxon>Arthropoda</taxon>
        <taxon>Hexapoda</taxon>
        <taxon>Insecta</taxon>
        <taxon>Pterygota</taxon>
        <taxon>Neoptera</taxon>
        <taxon>Endopterygota</taxon>
        <taxon>Diptera</taxon>
        <taxon>Nematocera</taxon>
        <taxon>Culicoidea</taxon>
        <taxon>Culicidae</taxon>
        <taxon>Anophelinae</taxon>
        <taxon>Anopheles</taxon>
    </lineage>
</organism>
<evidence type="ECO:0000256" key="2">
    <source>
        <dbReference type="ARBA" id="ARBA00004906"/>
    </source>
</evidence>
<dbReference type="GO" id="GO:0043161">
    <property type="term" value="P:proteasome-mediated ubiquitin-dependent protein catabolic process"/>
    <property type="evidence" value="ECO:0007669"/>
    <property type="project" value="TreeGrafter"/>
</dbReference>
<dbReference type="FunFam" id="2.20.70.10:FF:000017">
    <property type="entry name" value="E3 ubiquitin-protein ligase"/>
    <property type="match status" value="1"/>
</dbReference>
<keyword evidence="4" id="KW-0808">Transferase</keyword>
<reference evidence="9" key="2">
    <citation type="submission" date="2020-05" db="UniProtKB">
        <authorList>
            <consortium name="EnsemblMetazoa"/>
        </authorList>
    </citation>
    <scope>IDENTIFICATION</scope>
    <source>
        <strain evidence="9">Indian</strain>
    </source>
</reference>
<dbReference type="GO" id="GO:0007219">
    <property type="term" value="P:Notch signaling pathway"/>
    <property type="evidence" value="ECO:0007669"/>
    <property type="project" value="UniProtKB-KW"/>
</dbReference>
<evidence type="ECO:0000256" key="7">
    <source>
        <dbReference type="ARBA" id="ARBA00022976"/>
    </source>
</evidence>
<sequence>MDDATIHQLNVIIEFAILRTNGFLKPNPYIVFSVDGKTARKTDIIRNTSIPTWNERFTSIVSAGSVLHFRAFDHSSFRKDSLLGQKTVELAGILRHYNGVLEMLELNIDLMSDGTGSSKTSEPEKMGELVVVLDGLKIDMRNLGAAPSGGSGASGSRVNGDGGQNGELLQRTPPDIRNCGVRARMRLRGTGTNAAEQLLRTSTATPGSGVEGAVFQAYGPSLSSPSSSSSSGTAHQAQHSAASHASQGNSGTNSNSNTTSSADCVSSFNQFSIADGSYGMGNGVMTAGSSPNGGTASLPAGGGASTSTGAIRRSGINWDQPNVSPVAASSMSSHTRLAPVYSNSSQEGLINGVPGAGGHTSTALIPAAGGSPGGVNGSSGIPMPMGGSLTDQQLILQHQQQQQQQQQNPIDDEPLPAGWEMRVDKFGRRYYVDHNTRSTYWEKPQPLPAGWEQRRDPRGRVYYVDHNTRTTTWQRPNSERLMHFQHWQGQRQHIISQGNQRFLYPQHAQQSNSTSAAHEEDDGLGPLPDGWEKRVQPDNRVYFVNHKNRTTQWEDPRTQGQEVSMLAEGPLPPGWEIRYTANGERFFVDHNNRKTTFEDPRPGAPKGAKGVYGVPKAYERSFRWKLSQFRYLCQSNALASHIKITLTRQTLFEDSYHQIMRLPAYELRRRLYIIFRGEEGLDYGGVSREWFFLLSHEVLNPMYCLFEYANKNNYSLQINPASYVNPDHLQYFKFIGRFIAMALYHGRFIYSGFTMPFYKRMLNKKLTTKDIESIDPEFYNSLIWVRDNNIDECGLELWFSVDFEVLGQIIHHELKENGDKERVTEENKEEYISLMTEWRMTRGIEEQTKTFLDGFNEVVPLEWLKYFDERELELMLCGMQEIDVDDWQRNSIYRHYNRNSKQVVWFWQFVRETDNEKRARLLQFVTGTCRVPVGGFAELMGSNGPQRFCIEKVGKDTWLPRSHTCFNRLDLPPYKSYDQLVEKLNYAIEETEGFGQE</sequence>
<dbReference type="FunFam" id="2.20.70.10:FF:000068">
    <property type="entry name" value="E3 ubiquitin-protein ligase"/>
    <property type="match status" value="1"/>
</dbReference>
<dbReference type="EnsemblMetazoa" id="ASTEI07208-RA">
    <property type="protein sequence ID" value="ASTEI07208-PA"/>
    <property type="gene ID" value="ASTEI07208"/>
</dbReference>
<dbReference type="InterPro" id="IPR036020">
    <property type="entry name" value="WW_dom_sf"/>
</dbReference>
<dbReference type="FunFam" id="3.90.1750.10:FF:000002">
    <property type="entry name" value="E3 ubiquitin-protein ligase"/>
    <property type="match status" value="1"/>
</dbReference>
<dbReference type="PANTHER" id="PTHR11254:SF429">
    <property type="entry name" value="E3 UBIQUITIN-PROTEIN LIGASE SU(DX)"/>
    <property type="match status" value="1"/>
</dbReference>
<keyword evidence="6" id="KW-0833">Ubl conjugation pathway</keyword>
<keyword evidence="10" id="KW-1185">Reference proteome</keyword>
<dbReference type="FunFam" id="3.30.2160.10:FF:000003">
    <property type="entry name" value="E3 ubiquitin-protein ligase"/>
    <property type="match status" value="1"/>
</dbReference>
<dbReference type="FunFam" id="2.60.40.150:FF:000221">
    <property type="entry name" value="E3 ubiquitin-protein ligase"/>
    <property type="match status" value="1"/>
</dbReference>
<dbReference type="GO" id="GO:0005112">
    <property type="term" value="F:Notch binding"/>
    <property type="evidence" value="ECO:0007669"/>
    <property type="project" value="UniProtKB-ARBA"/>
</dbReference>
<dbReference type="OMA" id="EMRVDKF"/>
<dbReference type="GO" id="GO:0061630">
    <property type="term" value="F:ubiquitin protein ligase activity"/>
    <property type="evidence" value="ECO:0007669"/>
    <property type="project" value="UniProtKB-EC"/>
</dbReference>
<dbReference type="InterPro" id="IPR035892">
    <property type="entry name" value="C2_domain_sf"/>
</dbReference>
<dbReference type="Pfam" id="PF00397">
    <property type="entry name" value="WW"/>
    <property type="match status" value="4"/>
</dbReference>
<dbReference type="Gene3D" id="2.20.70.10">
    <property type="match status" value="3"/>
</dbReference>
<dbReference type="SMART" id="SM00119">
    <property type="entry name" value="HECTc"/>
    <property type="match status" value="1"/>
</dbReference>
<dbReference type="PANTHER" id="PTHR11254">
    <property type="entry name" value="HECT DOMAIN UBIQUITIN-PROTEIN LIGASE"/>
    <property type="match status" value="1"/>
</dbReference>
<dbReference type="PROSITE" id="PS01159">
    <property type="entry name" value="WW_DOMAIN_1"/>
    <property type="match status" value="3"/>
</dbReference>
<dbReference type="PROSITE" id="PS50237">
    <property type="entry name" value="HECT"/>
    <property type="match status" value="1"/>
</dbReference>
<feature type="compositionally biased region" description="Polar residues" evidence="8">
    <location>
        <begin position="507"/>
        <end position="516"/>
    </location>
</feature>
<feature type="region of interest" description="Disordered" evidence="8">
    <location>
        <begin position="143"/>
        <end position="181"/>
    </location>
</feature>
<dbReference type="CDD" id="cd00201">
    <property type="entry name" value="WW"/>
    <property type="match status" value="4"/>
</dbReference>
<evidence type="ECO:0000256" key="1">
    <source>
        <dbReference type="ARBA" id="ARBA00000885"/>
    </source>
</evidence>
<dbReference type="PIRSF" id="PIRSF001569">
    <property type="entry name" value="E3_ub_ligase_SMURF1"/>
    <property type="match status" value="1"/>
</dbReference>
<evidence type="ECO:0000256" key="6">
    <source>
        <dbReference type="ARBA" id="ARBA00022786"/>
    </source>
</evidence>
<dbReference type="UniPathway" id="UPA00143"/>
<evidence type="ECO:0000256" key="8">
    <source>
        <dbReference type="SAM" id="MobiDB-lite"/>
    </source>
</evidence>
<dbReference type="VEuPathDB" id="VectorBase:ASTEI20_042873"/>
<dbReference type="GO" id="GO:0045746">
    <property type="term" value="P:negative regulation of Notch signaling pathway"/>
    <property type="evidence" value="ECO:0007669"/>
    <property type="project" value="UniProtKB-ARBA"/>
</dbReference>
<comment type="catalytic activity">
    <reaction evidence="1">
        <text>S-ubiquitinyl-[E2 ubiquitin-conjugating enzyme]-L-cysteine + [acceptor protein]-L-lysine = [E2 ubiquitin-conjugating enzyme]-L-cysteine + N(6)-ubiquitinyl-[acceptor protein]-L-lysine.</text>
        <dbReference type="EC" id="2.3.2.26"/>
    </reaction>
</comment>
<feature type="region of interest" description="Disordered" evidence="8">
    <location>
        <begin position="396"/>
        <end position="417"/>
    </location>
</feature>
<dbReference type="CDD" id="cd04021">
    <property type="entry name" value="C2_E3_ubiquitin_ligase"/>
    <property type="match status" value="1"/>
</dbReference>
<reference evidence="10" key="1">
    <citation type="journal article" date="2014" name="Genome Biol.">
        <title>Genome analysis of a major urban malaria vector mosquito, Anopheles stephensi.</title>
        <authorList>
            <person name="Jiang X."/>
            <person name="Peery A."/>
            <person name="Hall A.B."/>
            <person name="Sharma A."/>
            <person name="Chen X.G."/>
            <person name="Waterhouse R.M."/>
            <person name="Komissarov A."/>
            <person name="Riehle M.M."/>
            <person name="Shouche Y."/>
            <person name="Sharakhova M.V."/>
            <person name="Lawson D."/>
            <person name="Pakpour N."/>
            <person name="Arensburger P."/>
            <person name="Davidson V.L."/>
            <person name="Eiglmeier K."/>
            <person name="Emrich S."/>
            <person name="George P."/>
            <person name="Kennedy R.C."/>
            <person name="Mane S.P."/>
            <person name="Maslen G."/>
            <person name="Oringanje C."/>
            <person name="Qi Y."/>
            <person name="Settlage R."/>
            <person name="Tojo M."/>
            <person name="Tubio J.M."/>
            <person name="Unger M.F."/>
            <person name="Wang B."/>
            <person name="Vernick K.D."/>
            <person name="Ribeiro J.M."/>
            <person name="James A.A."/>
            <person name="Michel K."/>
            <person name="Riehle M.A."/>
            <person name="Luckhart S."/>
            <person name="Sharakhov I.V."/>
            <person name="Tu Z."/>
        </authorList>
    </citation>
    <scope>NUCLEOTIDE SEQUENCE [LARGE SCALE GENOMIC DNA]</scope>
    <source>
        <strain evidence="10">Indian</strain>
    </source>
</reference>
<dbReference type="Gene3D" id="3.30.2160.10">
    <property type="entry name" value="Hect, E3 ligase catalytic domain"/>
    <property type="match status" value="1"/>
</dbReference>
<dbReference type="SMART" id="SM00239">
    <property type="entry name" value="C2"/>
    <property type="match status" value="1"/>
</dbReference>
<evidence type="ECO:0000256" key="4">
    <source>
        <dbReference type="ARBA" id="ARBA00022679"/>
    </source>
</evidence>
<feature type="compositionally biased region" description="Low complexity" evidence="8">
    <location>
        <begin position="396"/>
        <end position="407"/>
    </location>
</feature>
<protein>
    <recommendedName>
        <fullName evidence="3">HECT-type E3 ubiquitin transferase</fullName>
        <ecNumber evidence="3">2.3.2.26</ecNumber>
    </recommendedName>
</protein>
<dbReference type="CDD" id="cd00078">
    <property type="entry name" value="HECTc"/>
    <property type="match status" value="1"/>
</dbReference>
<dbReference type="InterPro" id="IPR050409">
    <property type="entry name" value="E3_ubiq-protein_ligase"/>
</dbReference>
<dbReference type="PROSITE" id="PS50004">
    <property type="entry name" value="C2"/>
    <property type="match status" value="1"/>
</dbReference>
<dbReference type="Pfam" id="PF00168">
    <property type="entry name" value="C2"/>
    <property type="match status" value="1"/>
</dbReference>
<dbReference type="GO" id="GO:0045879">
    <property type="term" value="P:negative regulation of smoothened signaling pathway"/>
    <property type="evidence" value="ECO:0007669"/>
    <property type="project" value="UniProtKB-ARBA"/>
</dbReference>
<feature type="region of interest" description="Disordered" evidence="8">
    <location>
        <begin position="290"/>
        <end position="327"/>
    </location>
</feature>